<evidence type="ECO:0000313" key="2">
    <source>
        <dbReference type="Proteomes" id="UP000596742"/>
    </source>
</evidence>
<dbReference type="PANTHER" id="PTHR22605">
    <property type="entry name" value="RZ-TYPE DOMAIN-CONTAINING PROTEIN"/>
    <property type="match status" value="1"/>
</dbReference>
<dbReference type="GO" id="GO:0016887">
    <property type="term" value="F:ATP hydrolysis activity"/>
    <property type="evidence" value="ECO:0007669"/>
    <property type="project" value="InterPro"/>
</dbReference>
<dbReference type="AlphaFoldDB" id="A0A8B6DS25"/>
<dbReference type="OrthoDB" id="6135597at2759"/>
<dbReference type="GO" id="GO:0004842">
    <property type="term" value="F:ubiquitin-protein transferase activity"/>
    <property type="evidence" value="ECO:0007669"/>
    <property type="project" value="InterPro"/>
</dbReference>
<name>A0A8B6DS25_MYTGA</name>
<proteinExistence type="predicted"/>
<dbReference type="PANTHER" id="PTHR22605:SF16">
    <property type="entry name" value="E3 UBIQUITIN-PROTEIN LIGASE RNF213"/>
    <property type="match status" value="1"/>
</dbReference>
<evidence type="ECO:0000313" key="1">
    <source>
        <dbReference type="EMBL" id="VDI23651.1"/>
    </source>
</evidence>
<organism evidence="1 2">
    <name type="scientific">Mytilus galloprovincialis</name>
    <name type="common">Mediterranean mussel</name>
    <dbReference type="NCBI Taxonomy" id="29158"/>
    <lineage>
        <taxon>Eukaryota</taxon>
        <taxon>Metazoa</taxon>
        <taxon>Spiralia</taxon>
        <taxon>Lophotrochozoa</taxon>
        <taxon>Mollusca</taxon>
        <taxon>Bivalvia</taxon>
        <taxon>Autobranchia</taxon>
        <taxon>Pteriomorphia</taxon>
        <taxon>Mytilida</taxon>
        <taxon>Mytiloidea</taxon>
        <taxon>Mytilidae</taxon>
        <taxon>Mytilinae</taxon>
        <taxon>Mytilus</taxon>
    </lineage>
</organism>
<dbReference type="Proteomes" id="UP000596742">
    <property type="component" value="Unassembled WGS sequence"/>
</dbReference>
<protein>
    <submittedName>
        <fullName evidence="1">Uncharacterized protein</fullName>
    </submittedName>
</protein>
<keyword evidence="2" id="KW-1185">Reference proteome</keyword>
<dbReference type="EMBL" id="UYJE01003961">
    <property type="protein sequence ID" value="VDI23651.1"/>
    <property type="molecule type" value="Genomic_DNA"/>
</dbReference>
<reference evidence="1" key="1">
    <citation type="submission" date="2018-11" db="EMBL/GenBank/DDBJ databases">
        <authorList>
            <person name="Alioto T."/>
            <person name="Alioto T."/>
        </authorList>
    </citation>
    <scope>NUCLEOTIDE SEQUENCE</scope>
</reference>
<comment type="caution">
    <text evidence="1">The sequence shown here is derived from an EMBL/GenBank/DDBJ whole genome shotgun (WGS) entry which is preliminary data.</text>
</comment>
<accession>A0A8B6DS25</accession>
<dbReference type="InterPro" id="IPR031248">
    <property type="entry name" value="RNF213"/>
</dbReference>
<sequence length="359" mass="41483">MEHMQKDLQSISTLLEKSKEDVLILMHYLLSEIMNNQTAARYGQNVDDAICFLKDKRSRAIWEEEFNKLYILPVLEKSEEIIGQVTQQVLSDQRFAAGGENIESYWKDYKEVWGYIQQSLDGYGFPVNGTIVYLSKENCNRKMDDKTSLSYILPAKTEDGLCSFAVLFFLLEKQNLFLQKYCIESKIKYDRLPRVHIRDISAAHLISYHPERDLLPMVLANCSYSFEVGQGTKVEYNFNSLEKQLIDRLLFTKSVILVKEIATVIYRSENTNAVVFINLRDKIRQERVSPAVFDQIKKDVHIKKLPELCDSIDHLDIAISFLRSVAFDPESLLSDFMINILKLEGPVVSQTVRYKTSSS</sequence>
<gene>
    <name evidence="1" type="ORF">MGAL_10B072003</name>
</gene>